<keyword evidence="2" id="KW-0784">Thiamine biosynthesis</keyword>
<dbReference type="SUPFAM" id="SSF51391">
    <property type="entry name" value="Thiamin phosphate synthase"/>
    <property type="match status" value="1"/>
</dbReference>
<reference evidence="5 6" key="1">
    <citation type="submission" date="2017-04" db="EMBL/GenBank/DDBJ databases">
        <title>Staphylococcus agnetis, a potential pathogen in the broiler production.</title>
        <authorList>
            <person name="Poulsen L."/>
        </authorList>
    </citation>
    <scope>NUCLEOTIDE SEQUENCE [LARGE SCALE GENOMIC DNA]</scope>
    <source>
        <strain evidence="5 6">723_310714_2_2_spleen</strain>
    </source>
</reference>
<dbReference type="GO" id="GO:0009228">
    <property type="term" value="P:thiamine biosynthetic process"/>
    <property type="evidence" value="ECO:0007669"/>
    <property type="project" value="UniProtKB-KW"/>
</dbReference>
<dbReference type="EMBL" id="NEFX01000014">
    <property type="protein sequence ID" value="OTW30851.1"/>
    <property type="molecule type" value="Genomic_DNA"/>
</dbReference>
<dbReference type="CDD" id="cd00564">
    <property type="entry name" value="TMP_TenI"/>
    <property type="match status" value="1"/>
</dbReference>
<dbReference type="InterPro" id="IPR013785">
    <property type="entry name" value="Aldolase_TIM"/>
</dbReference>
<evidence type="ECO:0000259" key="3">
    <source>
        <dbReference type="Pfam" id="PF02581"/>
    </source>
</evidence>
<comment type="caution">
    <text evidence="4">The sequence shown here is derived from an EMBL/GenBank/DDBJ whole genome shotgun (WGS) entry which is preliminary data.</text>
</comment>
<keyword evidence="6" id="KW-1185">Reference proteome</keyword>
<organism evidence="4 7">
    <name type="scientific">Staphylococcus agnetis</name>
    <dbReference type="NCBI Taxonomy" id="985762"/>
    <lineage>
        <taxon>Bacteria</taxon>
        <taxon>Bacillati</taxon>
        <taxon>Bacillota</taxon>
        <taxon>Bacilli</taxon>
        <taxon>Bacillales</taxon>
        <taxon>Staphylococcaceae</taxon>
        <taxon>Staphylococcus</taxon>
    </lineage>
</organism>
<sequence>MLIVITPFEILNEQHQQCLLHRASFIDGVILRTPMSDPALKLWIQMLLNQGFPKHKLIIHTRVALAQEFDIKRIHFREYDIPAHFNTKAWQVSMSVHSPKAIRYALDKGAIWGLYGHLFQTESKHGLRPRTKAEVRHVLAQSLPLVAVGGINATTIVNVSHQFIGIAMIRGAFNQKVSHVKQVRSIWMKGGGQL</sequence>
<protein>
    <submittedName>
        <fullName evidence="4">Thiamine phosphate synthase</fullName>
    </submittedName>
</protein>
<gene>
    <name evidence="5" type="ORF">B9M88_07325</name>
    <name evidence="4" type="ORF">GLV84_04215</name>
</gene>
<evidence type="ECO:0000256" key="2">
    <source>
        <dbReference type="ARBA" id="ARBA00022977"/>
    </source>
</evidence>
<dbReference type="Proteomes" id="UP000195208">
    <property type="component" value="Unassembled WGS sequence"/>
</dbReference>
<dbReference type="AlphaFoldDB" id="A0A2T4MLJ0"/>
<evidence type="ECO:0000313" key="5">
    <source>
        <dbReference type="EMBL" id="OTW30851.1"/>
    </source>
</evidence>
<evidence type="ECO:0000313" key="7">
    <source>
        <dbReference type="Proteomes" id="UP000646308"/>
    </source>
</evidence>
<dbReference type="PANTHER" id="PTHR20857">
    <property type="entry name" value="THIAMINE-PHOSPHATE PYROPHOSPHORYLASE"/>
    <property type="match status" value="1"/>
</dbReference>
<proteinExistence type="predicted"/>
<name>A0A2T4MLJ0_9STAP</name>
<dbReference type="GO" id="GO:0005737">
    <property type="term" value="C:cytoplasm"/>
    <property type="evidence" value="ECO:0007669"/>
    <property type="project" value="TreeGrafter"/>
</dbReference>
<feature type="domain" description="Thiamine phosphate synthase/TenI" evidence="3">
    <location>
        <begin position="54"/>
        <end position="171"/>
    </location>
</feature>
<dbReference type="InterPro" id="IPR022998">
    <property type="entry name" value="ThiamineP_synth_TenI"/>
</dbReference>
<dbReference type="KEGG" id="sagq:EP23_11770"/>
<dbReference type="EMBL" id="WMFL01000058">
    <property type="protein sequence ID" value="NJI02062.1"/>
    <property type="molecule type" value="Genomic_DNA"/>
</dbReference>
<dbReference type="RefSeq" id="WP_060552402.1">
    <property type="nucleotide sequence ID" value="NZ_CP009623.1"/>
</dbReference>
<reference evidence="4" key="2">
    <citation type="submission" date="2019-11" db="EMBL/GenBank/DDBJ databases">
        <title>Whole genome comparisons of Staphylococcus agnetis isolates from cattle and chickens.</title>
        <authorList>
            <person name="Rhoads D."/>
            <person name="Shwani A."/>
            <person name="Adkins P."/>
            <person name="Calcutt M."/>
            <person name="Middleton J."/>
        </authorList>
    </citation>
    <scope>NUCLEOTIDE SEQUENCE</scope>
    <source>
        <strain evidence="4">1387</strain>
    </source>
</reference>
<dbReference type="Pfam" id="PF02581">
    <property type="entry name" value="TMP-TENI"/>
    <property type="match status" value="1"/>
</dbReference>
<dbReference type="OrthoDB" id="9815348at2"/>
<dbReference type="InterPro" id="IPR036206">
    <property type="entry name" value="ThiamineP_synth_sf"/>
</dbReference>
<evidence type="ECO:0000313" key="4">
    <source>
        <dbReference type="EMBL" id="NJI02062.1"/>
    </source>
</evidence>
<dbReference type="GO" id="GO:0004789">
    <property type="term" value="F:thiamine-phosphate diphosphorylase activity"/>
    <property type="evidence" value="ECO:0007669"/>
    <property type="project" value="TreeGrafter"/>
</dbReference>
<dbReference type="PANTHER" id="PTHR20857:SF22">
    <property type="entry name" value="THIAZOLE TAUTOMERASE"/>
    <property type="match status" value="1"/>
</dbReference>
<dbReference type="Proteomes" id="UP000646308">
    <property type="component" value="Unassembled WGS sequence"/>
</dbReference>
<evidence type="ECO:0000256" key="1">
    <source>
        <dbReference type="ARBA" id="ARBA00004948"/>
    </source>
</evidence>
<comment type="pathway">
    <text evidence="1">Cofactor biosynthesis; thiamine diphosphate biosynthesis.</text>
</comment>
<dbReference type="Gene3D" id="3.20.20.70">
    <property type="entry name" value="Aldolase class I"/>
    <property type="match status" value="1"/>
</dbReference>
<dbReference type="GeneID" id="57690857"/>
<accession>A0A2T4MLJ0</accession>
<evidence type="ECO:0000313" key="6">
    <source>
        <dbReference type="Proteomes" id="UP000195208"/>
    </source>
</evidence>